<organism evidence="1">
    <name type="scientific">Strombidium rassoulzadegani</name>
    <dbReference type="NCBI Taxonomy" id="1082188"/>
    <lineage>
        <taxon>Eukaryota</taxon>
        <taxon>Sar</taxon>
        <taxon>Alveolata</taxon>
        <taxon>Ciliophora</taxon>
        <taxon>Intramacronucleata</taxon>
        <taxon>Spirotrichea</taxon>
        <taxon>Oligotrichia</taxon>
        <taxon>Strombidiidae</taxon>
        <taxon>Strombidium</taxon>
    </lineage>
</organism>
<protein>
    <submittedName>
        <fullName evidence="1">Uncharacterized protein</fullName>
    </submittedName>
</protein>
<evidence type="ECO:0000313" key="1">
    <source>
        <dbReference type="EMBL" id="CAE0234983.1"/>
    </source>
</evidence>
<dbReference type="EMBL" id="HBIA01013403">
    <property type="protein sequence ID" value="CAE0234983.1"/>
    <property type="molecule type" value="Transcribed_RNA"/>
</dbReference>
<gene>
    <name evidence="1" type="ORF">SRAS04492_LOCUS6790</name>
</gene>
<proteinExistence type="predicted"/>
<accession>A0A7S3CRD3</accession>
<name>A0A7S3CRD3_9SPIT</name>
<sequence>MDVKGGGLTHYELGNMKYMRCVYGEGLRVPKTMNRAWDREKYFYQKSAFARGYVWHHRSNATQQWLFHFLYGGAGKFFVQRFVVDFGIRVWARLGFIPITFHFIGSCLGQREYDNNAYDYFYFSD</sequence>
<reference evidence="1" key="1">
    <citation type="submission" date="2021-01" db="EMBL/GenBank/DDBJ databases">
        <authorList>
            <person name="Corre E."/>
            <person name="Pelletier E."/>
            <person name="Niang G."/>
            <person name="Scheremetjew M."/>
            <person name="Finn R."/>
            <person name="Kale V."/>
            <person name="Holt S."/>
            <person name="Cochrane G."/>
            <person name="Meng A."/>
            <person name="Brown T."/>
            <person name="Cohen L."/>
        </authorList>
    </citation>
    <scope>NUCLEOTIDE SEQUENCE</scope>
    <source>
        <strain evidence="1">Ras09</strain>
    </source>
</reference>
<dbReference type="AlphaFoldDB" id="A0A7S3CRD3"/>